<dbReference type="InterPro" id="IPR051531">
    <property type="entry name" value="N-acetyltransferase"/>
</dbReference>
<feature type="domain" description="N-acetyltransferase" evidence="1">
    <location>
        <begin position="38"/>
        <end position="181"/>
    </location>
</feature>
<dbReference type="AlphaFoldDB" id="A0A2T3JEN4"/>
<dbReference type="InterPro" id="IPR000182">
    <property type="entry name" value="GNAT_dom"/>
</dbReference>
<dbReference type="Proteomes" id="UP000240987">
    <property type="component" value="Unassembled WGS sequence"/>
</dbReference>
<accession>A0A2T3JEN4</accession>
<dbReference type="RefSeq" id="WP_107243522.1">
    <property type="nucleotide sequence ID" value="NZ_PYMJ01000015.1"/>
</dbReference>
<name>A0A2T3JEN4_9GAMM</name>
<dbReference type="EMBL" id="PYMJ01000015">
    <property type="protein sequence ID" value="PSU47375.1"/>
    <property type="molecule type" value="Genomic_DNA"/>
</dbReference>
<keyword evidence="2" id="KW-0808">Transferase</keyword>
<dbReference type="Pfam" id="PF13302">
    <property type="entry name" value="Acetyltransf_3"/>
    <property type="match status" value="1"/>
</dbReference>
<sequence length="183" mass="20527">MTQEYSFRTCSFDTERLKVSNVLSVLNQSVSEAELSGVALKILTPNVTQSLPPEFQSVQCVESASKWINEMVTNSHFLIIQQSESHQIIGFIFFYVFTPKESGSNVHLGYLLDERFWGKGYANEFMEGLIEWCNRSQLVSKLLGGVDVGNAQSIKLLENNGFNEATGDSPNGVVFYERSFSKC</sequence>
<protein>
    <submittedName>
        <fullName evidence="2">N-acetyltransferase</fullName>
    </submittedName>
</protein>
<dbReference type="InterPro" id="IPR016181">
    <property type="entry name" value="Acyl_CoA_acyltransferase"/>
</dbReference>
<reference evidence="2 3" key="1">
    <citation type="submission" date="2018-01" db="EMBL/GenBank/DDBJ databases">
        <title>Whole genome sequencing of Histamine producing bacteria.</title>
        <authorList>
            <person name="Butler K."/>
        </authorList>
    </citation>
    <scope>NUCLEOTIDE SEQUENCE [LARGE SCALE GENOMIC DNA]</scope>
    <source>
        <strain evidence="2 3">JCM 12947</strain>
    </source>
</reference>
<dbReference type="Gene3D" id="3.40.630.30">
    <property type="match status" value="1"/>
</dbReference>
<proteinExistence type="predicted"/>
<evidence type="ECO:0000313" key="3">
    <source>
        <dbReference type="Proteomes" id="UP000240987"/>
    </source>
</evidence>
<evidence type="ECO:0000313" key="2">
    <source>
        <dbReference type="EMBL" id="PSU47375.1"/>
    </source>
</evidence>
<dbReference type="SUPFAM" id="SSF55729">
    <property type="entry name" value="Acyl-CoA N-acyltransferases (Nat)"/>
    <property type="match status" value="1"/>
</dbReference>
<dbReference type="PANTHER" id="PTHR43792">
    <property type="entry name" value="GNAT FAMILY, PUTATIVE (AFU_ORTHOLOGUE AFUA_3G00765)-RELATED-RELATED"/>
    <property type="match status" value="1"/>
</dbReference>
<dbReference type="GO" id="GO:0016747">
    <property type="term" value="F:acyltransferase activity, transferring groups other than amino-acyl groups"/>
    <property type="evidence" value="ECO:0007669"/>
    <property type="project" value="InterPro"/>
</dbReference>
<dbReference type="CDD" id="cd04301">
    <property type="entry name" value="NAT_SF"/>
    <property type="match status" value="1"/>
</dbReference>
<keyword evidence="3" id="KW-1185">Reference proteome</keyword>
<dbReference type="OrthoDB" id="6293260at2"/>
<comment type="caution">
    <text evidence="2">The sequence shown here is derived from an EMBL/GenBank/DDBJ whole genome shotgun (WGS) entry which is preliminary data.</text>
</comment>
<dbReference type="PROSITE" id="PS51186">
    <property type="entry name" value="GNAT"/>
    <property type="match status" value="1"/>
</dbReference>
<organism evidence="2 3">
    <name type="scientific">Photobacterium frigidiphilum</name>
    <dbReference type="NCBI Taxonomy" id="264736"/>
    <lineage>
        <taxon>Bacteria</taxon>
        <taxon>Pseudomonadati</taxon>
        <taxon>Pseudomonadota</taxon>
        <taxon>Gammaproteobacteria</taxon>
        <taxon>Vibrionales</taxon>
        <taxon>Vibrionaceae</taxon>
        <taxon>Photobacterium</taxon>
    </lineage>
</organism>
<evidence type="ECO:0000259" key="1">
    <source>
        <dbReference type="PROSITE" id="PS51186"/>
    </source>
</evidence>
<dbReference type="PANTHER" id="PTHR43792:SF1">
    <property type="entry name" value="N-ACETYLTRANSFERASE DOMAIN-CONTAINING PROTEIN"/>
    <property type="match status" value="1"/>
</dbReference>
<gene>
    <name evidence="2" type="ORF">C9J12_15370</name>
</gene>